<organism evidence="1 2">
    <name type="scientific">Sphingomonas hengshuiensis</name>
    <dbReference type="NCBI Taxonomy" id="1609977"/>
    <lineage>
        <taxon>Bacteria</taxon>
        <taxon>Pseudomonadati</taxon>
        <taxon>Pseudomonadota</taxon>
        <taxon>Alphaproteobacteria</taxon>
        <taxon>Sphingomonadales</taxon>
        <taxon>Sphingomonadaceae</taxon>
        <taxon>Sphingomonas</taxon>
    </lineage>
</organism>
<dbReference type="InterPro" id="IPR022798">
    <property type="entry name" value="BcsD_bac"/>
</dbReference>
<dbReference type="GO" id="GO:0030244">
    <property type="term" value="P:cellulose biosynthetic process"/>
    <property type="evidence" value="ECO:0007669"/>
    <property type="project" value="InterPro"/>
</dbReference>
<dbReference type="OrthoDB" id="6078279at2"/>
<protein>
    <recommendedName>
        <fullName evidence="3">Cellulose synthase</fullName>
    </recommendedName>
</protein>
<dbReference type="EMBL" id="CP010836">
    <property type="protein sequence ID" value="AJP71760.1"/>
    <property type="molecule type" value="Genomic_DNA"/>
</dbReference>
<gene>
    <name evidence="1" type="ORF">TS85_08130</name>
</gene>
<dbReference type="Proteomes" id="UP000032300">
    <property type="component" value="Chromosome"/>
</dbReference>
<dbReference type="Pfam" id="PF03500">
    <property type="entry name" value="Cellsynth_D"/>
    <property type="match status" value="1"/>
</dbReference>
<evidence type="ECO:0008006" key="3">
    <source>
        <dbReference type="Google" id="ProtNLM"/>
    </source>
</evidence>
<dbReference type="RefSeq" id="WP_044331542.1">
    <property type="nucleotide sequence ID" value="NZ_CP010836.1"/>
</dbReference>
<sequence>MIQAPLHEAFGGTRSPGVPLLLSEVVAELADAASAQQIAGFGFALGQRLASRVRLDQVNGLDDLESQLNRLWSDLDLGRCRLHADDTALVVEHDPGLLPPDTLSPAARPFLLELVRGTFDACFRALGSAAAIHTSATWQDRIIEVRHGH</sequence>
<proteinExistence type="predicted"/>
<evidence type="ECO:0000313" key="2">
    <source>
        <dbReference type="Proteomes" id="UP000032300"/>
    </source>
</evidence>
<dbReference type="InterPro" id="IPR038470">
    <property type="entry name" value="Cellsynth_D_sf"/>
</dbReference>
<name>A0A7U4J7N8_9SPHN</name>
<keyword evidence="2" id="KW-1185">Reference proteome</keyword>
<dbReference type="AlphaFoldDB" id="A0A7U4J7N8"/>
<dbReference type="Gene3D" id="3.30.70.2590">
    <property type="match status" value="1"/>
</dbReference>
<reference evidence="1 2" key="2">
    <citation type="submission" date="2015-02" db="EMBL/GenBank/DDBJ databases">
        <title>The complete genome of Sphingomonas hengshuiensis sp. WHSC-8 isolated from soil of Hengshui Lake.</title>
        <authorList>
            <person name="Wei S."/>
            <person name="Guo J."/>
            <person name="Su C."/>
            <person name="Wu R."/>
            <person name="Zhang Z."/>
            <person name="Liang K."/>
            <person name="Li H."/>
            <person name="Wang T."/>
            <person name="Liu H."/>
            <person name="Zhang C."/>
            <person name="Li Z."/>
            <person name="Wang Q."/>
            <person name="Meng J."/>
        </authorList>
    </citation>
    <scope>NUCLEOTIDE SEQUENCE [LARGE SCALE GENOMIC DNA]</scope>
    <source>
        <strain evidence="1 2">WHSC-8</strain>
    </source>
</reference>
<accession>A0A7U4J7N8</accession>
<dbReference type="KEGG" id="sphi:TS85_08130"/>
<reference evidence="1 2" key="1">
    <citation type="journal article" date="2015" name="Int. J. Syst. Evol. Microbiol.">
        <title>Sphingomonas hengshuiensis sp. nov., isolated from lake wetland.</title>
        <authorList>
            <person name="Wei S."/>
            <person name="Wang T."/>
            <person name="Liu H."/>
            <person name="Zhang C."/>
            <person name="Guo J."/>
            <person name="Wang Q."/>
            <person name="Liang K."/>
            <person name="Zhang Z."/>
        </authorList>
    </citation>
    <scope>NUCLEOTIDE SEQUENCE [LARGE SCALE GENOMIC DNA]</scope>
    <source>
        <strain evidence="1 2">WHSC-8</strain>
    </source>
</reference>
<evidence type="ECO:0000313" key="1">
    <source>
        <dbReference type="EMBL" id="AJP71760.1"/>
    </source>
</evidence>